<reference evidence="4" key="2">
    <citation type="submission" date="2023-07" db="EMBL/GenBank/DDBJ databases">
        <authorList>
            <person name="Sun H."/>
        </authorList>
    </citation>
    <scope>NUCLEOTIDE SEQUENCE</scope>
    <source>
        <strain evidence="4">05753</strain>
    </source>
</reference>
<dbReference type="Gene3D" id="3.40.50.2300">
    <property type="match status" value="2"/>
</dbReference>
<gene>
    <name evidence="4" type="ORF">Q2T52_26650</name>
</gene>
<dbReference type="PROSITE" id="PS51318">
    <property type="entry name" value="TAT"/>
    <property type="match status" value="1"/>
</dbReference>
<dbReference type="PANTHER" id="PTHR47628:SF1">
    <property type="entry name" value="ALIPHATIC AMIDASE EXPRESSION-REGULATING PROTEIN"/>
    <property type="match status" value="1"/>
</dbReference>
<dbReference type="PANTHER" id="PTHR47628">
    <property type="match status" value="1"/>
</dbReference>
<keyword evidence="5" id="KW-1185">Reference proteome</keyword>
<dbReference type="RefSeq" id="WP_302079932.1">
    <property type="nucleotide sequence ID" value="NZ_JAUKWQ010000022.1"/>
</dbReference>
<comment type="caution">
    <text evidence="4">The sequence shown here is derived from an EMBL/GenBank/DDBJ whole genome shotgun (WGS) entry which is preliminary data.</text>
</comment>
<evidence type="ECO:0000256" key="2">
    <source>
        <dbReference type="ARBA" id="ARBA00022729"/>
    </source>
</evidence>
<evidence type="ECO:0000256" key="1">
    <source>
        <dbReference type="ARBA" id="ARBA00010062"/>
    </source>
</evidence>
<dbReference type="InterPro" id="IPR006311">
    <property type="entry name" value="TAT_signal"/>
</dbReference>
<proteinExistence type="inferred from homology"/>
<accession>A0ABT8T889</accession>
<organism evidence="4 5">
    <name type="scientific">Rhizobium oryzicola</name>
    <dbReference type="NCBI Taxonomy" id="1232668"/>
    <lineage>
        <taxon>Bacteria</taxon>
        <taxon>Pseudomonadati</taxon>
        <taxon>Pseudomonadota</taxon>
        <taxon>Alphaproteobacteria</taxon>
        <taxon>Hyphomicrobiales</taxon>
        <taxon>Rhizobiaceae</taxon>
        <taxon>Rhizobium/Agrobacterium group</taxon>
        <taxon>Rhizobium</taxon>
    </lineage>
</organism>
<dbReference type="NCBIfam" id="TIGR01409">
    <property type="entry name" value="TAT_signal_seq"/>
    <property type="match status" value="1"/>
</dbReference>
<name>A0ABT8T889_9HYPH</name>
<comment type="similarity">
    <text evidence="1">Belongs to the leucine-binding protein family.</text>
</comment>
<reference evidence="4" key="1">
    <citation type="journal article" date="2015" name="Int. J. Syst. Evol. Microbiol.">
        <title>Rhizobium oryzicola sp. nov., potential plant-growth-promoting endophytic bacteria isolated from rice roots.</title>
        <authorList>
            <person name="Zhang X.X."/>
            <person name="Gao J.S."/>
            <person name="Cao Y.H."/>
            <person name="Sheirdil R.A."/>
            <person name="Wang X.C."/>
            <person name="Zhang L."/>
        </authorList>
    </citation>
    <scope>NUCLEOTIDE SEQUENCE</scope>
    <source>
        <strain evidence="4">05753</strain>
    </source>
</reference>
<evidence type="ECO:0000313" key="4">
    <source>
        <dbReference type="EMBL" id="MDO1585681.1"/>
    </source>
</evidence>
<dbReference type="InterPro" id="IPR019546">
    <property type="entry name" value="TAT_signal_bac_arc"/>
</dbReference>
<dbReference type="InterPro" id="IPR028082">
    <property type="entry name" value="Peripla_BP_I"/>
</dbReference>
<keyword evidence="2" id="KW-0732">Signal</keyword>
<dbReference type="SUPFAM" id="SSF53822">
    <property type="entry name" value="Periplasmic binding protein-like I"/>
    <property type="match status" value="1"/>
</dbReference>
<dbReference type="Pfam" id="PF13458">
    <property type="entry name" value="Peripla_BP_6"/>
    <property type="match status" value="1"/>
</dbReference>
<protein>
    <submittedName>
        <fullName evidence="4">Transporter substrate-binding protein</fullName>
    </submittedName>
</protein>
<dbReference type="InterPro" id="IPR028081">
    <property type="entry name" value="Leu-bd"/>
</dbReference>
<dbReference type="EMBL" id="JAUKWQ010000022">
    <property type="protein sequence ID" value="MDO1585681.1"/>
    <property type="molecule type" value="Genomic_DNA"/>
</dbReference>
<evidence type="ECO:0000259" key="3">
    <source>
        <dbReference type="Pfam" id="PF13458"/>
    </source>
</evidence>
<sequence>MLTSDPQQGASNYSPPAGRSIWLSHASDPGVLLQGIIMMNISRRNLIKTGAVGVLAAGVSPMLSATSVFAQGETVAVGSLHDLTGGTDVYGVPSHACMKMAIAEINAAGGLLGKQIELKTYDGQSDIKKFPQYAQQAALQDKVVMLQGAITGASREATRPVLRRYKVPFVYGTIYEGGLCETNAISVNTGSDQQAIPLLDWSFKNLGKKVFYIGADYNAPRNIGIWTNHLANQNGGTVVGEEYYPLDVTDFSTAIAKIQAAKPDYVHSCLVGGPHMAFYRQWAAAGMLKKIPIVSVVFGGGNEHMVLTPEETDGIIVAYNYFEEIDTPANRDFLARADKTMGASRPYINGIAIGGYTGPMIWAEAVKRAGSFDYAALMDALKTDIEWAGPSGKMVLEAKTRSTIQDMHIMQVENRKWKLLETQSQVRPFDFGGACDLLANPRNTEILVPKV</sequence>
<feature type="domain" description="Leucine-binding protein" evidence="3">
    <location>
        <begin position="74"/>
        <end position="414"/>
    </location>
</feature>
<dbReference type="Proteomes" id="UP001169006">
    <property type="component" value="Unassembled WGS sequence"/>
</dbReference>
<evidence type="ECO:0000313" key="5">
    <source>
        <dbReference type="Proteomes" id="UP001169006"/>
    </source>
</evidence>